<protein>
    <submittedName>
        <fullName evidence="1">Uncharacterized protein</fullName>
    </submittedName>
</protein>
<proteinExistence type="predicted"/>
<sequence>IKKEFTTDLFTIQAERLDAFERKKADKLFGGELTMAQSDVLDLLKEGKNLGVISKELDISRDVVRHKMSAMKKKGYRFIPEYTKTVNPKVIKYEVINNREKKIIERKE</sequence>
<dbReference type="EMBL" id="BART01038995">
    <property type="protein sequence ID" value="GAH09661.1"/>
    <property type="molecule type" value="Genomic_DNA"/>
</dbReference>
<reference evidence="1" key="1">
    <citation type="journal article" date="2014" name="Front. Microbiol.">
        <title>High frequency of phylogenetically diverse reductive dehalogenase-homologous genes in deep subseafloor sedimentary metagenomes.</title>
        <authorList>
            <person name="Kawai M."/>
            <person name="Futagami T."/>
            <person name="Toyoda A."/>
            <person name="Takaki Y."/>
            <person name="Nishi S."/>
            <person name="Hori S."/>
            <person name="Arai W."/>
            <person name="Tsubouchi T."/>
            <person name="Morono Y."/>
            <person name="Uchiyama I."/>
            <person name="Ito T."/>
            <person name="Fujiyama A."/>
            <person name="Inagaki F."/>
            <person name="Takami H."/>
        </authorList>
    </citation>
    <scope>NUCLEOTIDE SEQUENCE</scope>
    <source>
        <strain evidence="1">Expedition CK06-06</strain>
    </source>
</reference>
<dbReference type="AlphaFoldDB" id="X1CMK0"/>
<gene>
    <name evidence="1" type="ORF">S01H4_64352</name>
</gene>
<dbReference type="GO" id="GO:0006355">
    <property type="term" value="P:regulation of DNA-templated transcription"/>
    <property type="evidence" value="ECO:0007669"/>
    <property type="project" value="InterPro"/>
</dbReference>
<comment type="caution">
    <text evidence="1">The sequence shown here is derived from an EMBL/GenBank/DDBJ whole genome shotgun (WGS) entry which is preliminary data.</text>
</comment>
<feature type="non-terminal residue" evidence="1">
    <location>
        <position position="1"/>
    </location>
</feature>
<organism evidence="1">
    <name type="scientific">marine sediment metagenome</name>
    <dbReference type="NCBI Taxonomy" id="412755"/>
    <lineage>
        <taxon>unclassified sequences</taxon>
        <taxon>metagenomes</taxon>
        <taxon>ecological metagenomes</taxon>
    </lineage>
</organism>
<accession>X1CMK0</accession>
<dbReference type="InterPro" id="IPR016032">
    <property type="entry name" value="Sig_transdc_resp-reg_C-effctor"/>
</dbReference>
<dbReference type="GO" id="GO:0003677">
    <property type="term" value="F:DNA binding"/>
    <property type="evidence" value="ECO:0007669"/>
    <property type="project" value="InterPro"/>
</dbReference>
<evidence type="ECO:0000313" key="1">
    <source>
        <dbReference type="EMBL" id="GAH09661.1"/>
    </source>
</evidence>
<name>X1CMK0_9ZZZZ</name>
<dbReference type="SUPFAM" id="SSF46894">
    <property type="entry name" value="C-terminal effector domain of the bipartite response regulators"/>
    <property type="match status" value="1"/>
</dbReference>